<dbReference type="EMBL" id="QOQW01000040">
    <property type="protein sequence ID" value="RCK75291.1"/>
    <property type="molecule type" value="Genomic_DNA"/>
</dbReference>
<feature type="region of interest" description="Disordered" evidence="2">
    <location>
        <begin position="270"/>
        <end position="359"/>
    </location>
</feature>
<feature type="chain" id="PRO_5016653780" evidence="3">
    <location>
        <begin position="39"/>
        <end position="441"/>
    </location>
</feature>
<keyword evidence="1" id="KW-0175">Coiled coil</keyword>
<feature type="compositionally biased region" description="Pro residues" evidence="2">
    <location>
        <begin position="417"/>
        <end position="435"/>
    </location>
</feature>
<proteinExistence type="predicted"/>
<accession>A0A367ZD77</accession>
<feature type="compositionally biased region" description="Basic and acidic residues" evidence="2">
    <location>
        <begin position="404"/>
        <end position="413"/>
    </location>
</feature>
<evidence type="ECO:0000313" key="4">
    <source>
        <dbReference type="EMBL" id="RCK75291.1"/>
    </source>
</evidence>
<keyword evidence="3" id="KW-0732">Signal</keyword>
<evidence type="ECO:0000313" key="5">
    <source>
        <dbReference type="Proteomes" id="UP000252355"/>
    </source>
</evidence>
<feature type="region of interest" description="Disordered" evidence="2">
    <location>
        <begin position="404"/>
        <end position="441"/>
    </location>
</feature>
<dbReference type="AlphaFoldDB" id="A0A367ZD77"/>
<protein>
    <submittedName>
        <fullName evidence="4">Uncharacterized protein</fullName>
    </submittedName>
</protein>
<name>A0A367ZD77_9BACT</name>
<feature type="coiled-coil region" evidence="1">
    <location>
        <begin position="216"/>
        <end position="243"/>
    </location>
</feature>
<evidence type="ECO:0000256" key="1">
    <source>
        <dbReference type="SAM" id="Coils"/>
    </source>
</evidence>
<evidence type="ECO:0000256" key="2">
    <source>
        <dbReference type="SAM" id="MobiDB-lite"/>
    </source>
</evidence>
<organism evidence="4 5">
    <name type="scientific">Candidatus Ozemobacter sibiricus</name>
    <dbReference type="NCBI Taxonomy" id="2268124"/>
    <lineage>
        <taxon>Bacteria</taxon>
        <taxon>Candidatus Ozemobacteria</taxon>
        <taxon>Candidatus Ozemobacterales</taxon>
        <taxon>Candidatus Ozemobacteraceae</taxon>
        <taxon>Candidatus Ozemobacter</taxon>
    </lineage>
</organism>
<comment type="caution">
    <text evidence="4">The sequence shown here is derived from an EMBL/GenBank/DDBJ whole genome shotgun (WGS) entry which is preliminary data.</text>
</comment>
<sequence>MVAPPIAAWRLAGRQFLRTAALAVLPCFGLAAPPAAMAVSATAAPPSASSASPTATLVPEECLVIGEGLDPARGRRLFQEATEAWRTGRRGRALDLYEEALIADRSVLTYDDDGMALALLERLQQQIDLGSPTTALLCRKGFFENIIIGDLEAAVEHYRRARDLAATEAQRNLAAREAARLSEELVYIRRWQQQQQARLAALRRLEDARLAREEKLASREDQLNALRDEKEELQARIAYLNSQEAETRAALLTSMARRSRARRYYYYRNDVLTPPSTPAPPPAPYPGPGLGPLPDPPPGAPGPLVSVEPRPLSREFDPRPLQSVPPVPVPPQTGVFPTLPPNDPLPEQSSSMDTEVGSPENLELYYLYRRRAKDQKQEIDQIRAEITGLERRINAIDKEIERLQKQWAEEDNRLPASPTPPAPTSGGPRRPPAPRGPQIIE</sequence>
<gene>
    <name evidence="4" type="ORF">OZSIB_4055</name>
</gene>
<dbReference type="Proteomes" id="UP000252355">
    <property type="component" value="Unassembled WGS sequence"/>
</dbReference>
<feature type="compositionally biased region" description="Pro residues" evidence="2">
    <location>
        <begin position="275"/>
        <end position="301"/>
    </location>
</feature>
<feature type="signal peptide" evidence="3">
    <location>
        <begin position="1"/>
        <end position="38"/>
    </location>
</feature>
<reference evidence="4 5" key="1">
    <citation type="submission" date="2018-05" db="EMBL/GenBank/DDBJ databases">
        <title>A metagenomic window into the 2 km-deep terrestrial subsurface aquifer revealed taxonomically and functionally diverse microbial community comprising novel uncultured bacterial lineages.</title>
        <authorList>
            <person name="Kadnikov V.V."/>
            <person name="Mardanov A.V."/>
            <person name="Beletsky A.V."/>
            <person name="Banks D."/>
            <person name="Pimenov N.V."/>
            <person name="Frank Y.A."/>
            <person name="Karnachuk O.V."/>
            <person name="Ravin N.V."/>
        </authorList>
    </citation>
    <scope>NUCLEOTIDE SEQUENCE [LARGE SCALE GENOMIC DNA]</scope>
    <source>
        <strain evidence="4">BY5</strain>
    </source>
</reference>
<evidence type="ECO:0000256" key="3">
    <source>
        <dbReference type="SAM" id="SignalP"/>
    </source>
</evidence>